<sequence length="447" mass="49672">MLVFKNMRVSGRRYLMPVFVLALYAVIGASSSYATKRTHSQEAGNNIVTSSSSGLMDIGPLPDSSDPAHLAPNSSVMSTCNNSSATSIKKRKGHGCNAIRDSFLVEFIPLVYKSLGVSVAYRLTPKGHVLKIDEAPDYFMGGSDCMTAMLYHAKEAFSYEDYNTFAHRIYELADLYYMSYSRHAGGSRKRDVCKKEEMRITLGVTGILLLRAKIEAGDCGRVSFYAVNNMGSIFSEHKKRGAPLANAQDYLNVLYKSIMLGETNDKGGDNDFYRINNSTVFSTLHDKMYKMHITWKDKVGADKKAEIKTSKCHNYTYVYEMISSSSISNSGRWKEIKSIEEGGIRQDESLQESEDLSRPVEPLQEPEGEEEGECLQGPGDEDDELLQKPGGEGGEFLQKSEELAISAESPQLGKDLKRPYSKKLKAGLVAGTLALTGFVWFIKSFYF</sequence>
<evidence type="ECO:0000256" key="1">
    <source>
        <dbReference type="SAM" id="MobiDB-lite"/>
    </source>
</evidence>
<dbReference type="Proteomes" id="UP001178148">
    <property type="component" value="Unassembled WGS sequence"/>
</dbReference>
<feature type="compositionally biased region" description="Acidic residues" evidence="1">
    <location>
        <begin position="364"/>
        <end position="384"/>
    </location>
</feature>
<keyword evidence="2" id="KW-1133">Transmembrane helix</keyword>
<keyword evidence="4" id="KW-1185">Reference proteome</keyword>
<dbReference type="EMBL" id="JASXSV010000014">
    <property type="protein sequence ID" value="MDP0589444.1"/>
    <property type="molecule type" value="Genomic_DNA"/>
</dbReference>
<gene>
    <name evidence="3" type="ORF">QS748_09750</name>
</gene>
<organism evidence="3 4">
    <name type="scientific">Candidatus Endonucleibacter bathymodioli</name>
    <dbReference type="NCBI Taxonomy" id="539814"/>
    <lineage>
        <taxon>Bacteria</taxon>
        <taxon>Pseudomonadati</taxon>
        <taxon>Pseudomonadota</taxon>
        <taxon>Gammaproteobacteria</taxon>
        <taxon>Oceanospirillales</taxon>
        <taxon>Endozoicomonadaceae</taxon>
        <taxon>Candidatus Endonucleibacter</taxon>
    </lineage>
</organism>
<name>A0AA90NRW2_9GAMM</name>
<protein>
    <submittedName>
        <fullName evidence="3">Uncharacterized protein</fullName>
    </submittedName>
</protein>
<evidence type="ECO:0000313" key="3">
    <source>
        <dbReference type="EMBL" id="MDP0589444.1"/>
    </source>
</evidence>
<feature type="transmembrane region" description="Helical" evidence="2">
    <location>
        <begin position="424"/>
        <end position="442"/>
    </location>
</feature>
<keyword evidence="2" id="KW-0812">Transmembrane</keyword>
<comment type="caution">
    <text evidence="3">The sequence shown here is derived from an EMBL/GenBank/DDBJ whole genome shotgun (WGS) entry which is preliminary data.</text>
</comment>
<feature type="region of interest" description="Disordered" evidence="1">
    <location>
        <begin position="343"/>
        <end position="399"/>
    </location>
</feature>
<evidence type="ECO:0000256" key="2">
    <source>
        <dbReference type="SAM" id="Phobius"/>
    </source>
</evidence>
<reference evidence="3 4" key="1">
    <citation type="journal article" date="2023" name="bioRxiv">
        <title>An intranuclear bacterial parasite of deep-sea mussels expresses apoptosis inhibitors acquired from its host.</title>
        <authorList>
            <person name="Gonzalez Porras M.A."/>
            <person name="Assie A."/>
            <person name="Tietjen M."/>
            <person name="Violette M."/>
            <person name="Kleiner M."/>
            <person name="Gruber-Vodicka H."/>
            <person name="Dubilier N."/>
            <person name="Leisch N."/>
        </authorList>
    </citation>
    <scope>NUCLEOTIDE SEQUENCE [LARGE SCALE GENOMIC DNA]</scope>
    <source>
        <strain evidence="3">IAP13</strain>
    </source>
</reference>
<accession>A0AA90NRW2</accession>
<proteinExistence type="predicted"/>
<dbReference type="AlphaFoldDB" id="A0AA90NRW2"/>
<evidence type="ECO:0000313" key="4">
    <source>
        <dbReference type="Proteomes" id="UP001178148"/>
    </source>
</evidence>
<keyword evidence="2" id="KW-0472">Membrane</keyword>